<comment type="caution">
    <text evidence="2">The sequence shown here is derived from an EMBL/GenBank/DDBJ whole genome shotgun (WGS) entry which is preliminary data.</text>
</comment>
<accession>A0A496PJG8</accession>
<dbReference type="AlphaFoldDB" id="A0A496PJG8"/>
<feature type="region of interest" description="Disordered" evidence="1">
    <location>
        <begin position="1"/>
        <end position="50"/>
    </location>
</feature>
<protein>
    <recommendedName>
        <fullName evidence="4">VWA domain-containing protein</fullName>
    </recommendedName>
</protein>
<feature type="region of interest" description="Disordered" evidence="1">
    <location>
        <begin position="290"/>
        <end position="309"/>
    </location>
</feature>
<feature type="compositionally biased region" description="Gly residues" evidence="1">
    <location>
        <begin position="291"/>
        <end position="300"/>
    </location>
</feature>
<sequence>MEAGSNFSYDRDVKQGRAQGPHPDLDPSLAGADGRNIRESRDNPDHPLSTPIVVGFDSTGSMGSVPRTVQAKLSRLFGLLMGRAYATDPQICIATYGDATCDRVPLQVSQFESDNRIDENLDHLYLEGGGGGNNGETSQLLFYYLAHHTATDAWDKRRKRGYAFIIADEKQVPIKSSHVRRFIGDRKPLGPVDERSLAQAVSERWDVKILLIDNYSAQMQHSREYYSALFGDRAIIDIQDPAAIAETIAAVIGFEEGRAAEDIREDLLRAAGPEVARAIEAGMTRRAIDAGSGGGYGAGPDGHRGGFRR</sequence>
<evidence type="ECO:0000313" key="3">
    <source>
        <dbReference type="Proteomes" id="UP000273119"/>
    </source>
</evidence>
<dbReference type="Proteomes" id="UP000273119">
    <property type="component" value="Unassembled WGS sequence"/>
</dbReference>
<evidence type="ECO:0000313" key="2">
    <source>
        <dbReference type="EMBL" id="RKW70626.1"/>
    </source>
</evidence>
<proteinExistence type="predicted"/>
<feature type="compositionally biased region" description="Basic and acidic residues" evidence="1">
    <location>
        <begin position="35"/>
        <end position="45"/>
    </location>
</feature>
<dbReference type="EMBL" id="QQXL01000003">
    <property type="protein sequence ID" value="RKW70626.1"/>
    <property type="molecule type" value="Genomic_DNA"/>
</dbReference>
<organism evidence="2 3">
    <name type="scientific">Galactobacter caseinivorans</name>
    <dbReference type="NCBI Taxonomy" id="2676123"/>
    <lineage>
        <taxon>Bacteria</taxon>
        <taxon>Bacillati</taxon>
        <taxon>Actinomycetota</taxon>
        <taxon>Actinomycetes</taxon>
        <taxon>Micrococcales</taxon>
        <taxon>Micrococcaceae</taxon>
        <taxon>Galactobacter</taxon>
    </lineage>
</organism>
<evidence type="ECO:0008006" key="4">
    <source>
        <dbReference type="Google" id="ProtNLM"/>
    </source>
</evidence>
<evidence type="ECO:0000256" key="1">
    <source>
        <dbReference type="SAM" id="MobiDB-lite"/>
    </source>
</evidence>
<gene>
    <name evidence="2" type="ORF">DWQ67_05775</name>
</gene>
<keyword evidence="3" id="KW-1185">Reference proteome</keyword>
<name>A0A496PJG8_9MICC</name>
<reference evidence="2 3" key="1">
    <citation type="submission" date="2018-07" db="EMBL/GenBank/DDBJ databases">
        <title>Arthrobacter sp. nov., isolated from raw cow's milk with high bacterial count.</title>
        <authorList>
            <person name="Hahne J."/>
            <person name="Isele D."/>
            <person name="Lipski A."/>
        </authorList>
    </citation>
    <scope>NUCLEOTIDE SEQUENCE [LARGE SCALE GENOMIC DNA]</scope>
    <source>
        <strain evidence="2 3">JZ R-183</strain>
    </source>
</reference>